<accession>A0A180G020</accession>
<reference evidence="2" key="4">
    <citation type="submission" date="2025-05" db="UniProtKB">
        <authorList>
            <consortium name="EnsemblFungi"/>
        </authorList>
    </citation>
    <scope>IDENTIFICATION</scope>
    <source>
        <strain evidence="2">isolate 1-1 / race 1 (BBBD)</strain>
    </source>
</reference>
<dbReference type="InterPro" id="IPR012337">
    <property type="entry name" value="RNaseH-like_sf"/>
</dbReference>
<dbReference type="SUPFAM" id="SSF53098">
    <property type="entry name" value="Ribonuclease H-like"/>
    <property type="match status" value="1"/>
</dbReference>
<reference evidence="1" key="2">
    <citation type="submission" date="2016-05" db="EMBL/GenBank/DDBJ databases">
        <title>Comparative analysis highlights variable genome content of wheat rusts and divergence of the mating loci.</title>
        <authorList>
            <person name="Cuomo C.A."/>
            <person name="Bakkeren G."/>
            <person name="Szabo L."/>
            <person name="Khalil H."/>
            <person name="Joly D."/>
            <person name="Goldberg J."/>
            <person name="Young S."/>
            <person name="Zeng Q."/>
            <person name="Fellers J."/>
        </authorList>
    </citation>
    <scope>NUCLEOTIDE SEQUENCE [LARGE SCALE GENOMIC DNA]</scope>
    <source>
        <strain evidence="1">1-1 BBBD Race 1</strain>
    </source>
</reference>
<dbReference type="AlphaFoldDB" id="A0A180G020"/>
<organism evidence="1">
    <name type="scientific">Puccinia triticina (isolate 1-1 / race 1 (BBBD))</name>
    <name type="common">Brown leaf rust fungus</name>
    <dbReference type="NCBI Taxonomy" id="630390"/>
    <lineage>
        <taxon>Eukaryota</taxon>
        <taxon>Fungi</taxon>
        <taxon>Dikarya</taxon>
        <taxon>Basidiomycota</taxon>
        <taxon>Pucciniomycotina</taxon>
        <taxon>Pucciniomycetes</taxon>
        <taxon>Pucciniales</taxon>
        <taxon>Pucciniaceae</taxon>
        <taxon>Puccinia</taxon>
    </lineage>
</organism>
<protein>
    <submittedName>
        <fullName evidence="1 2">Uncharacterized protein</fullName>
    </submittedName>
</protein>
<dbReference type="EMBL" id="ADAS02001874">
    <property type="protein sequence ID" value="OAV86036.1"/>
    <property type="molecule type" value="Genomic_DNA"/>
</dbReference>
<gene>
    <name evidence="1" type="ORF">PTTG_06671</name>
</gene>
<dbReference type="EnsemblFungi" id="PTTG_06671-t43_1">
    <property type="protein sequence ID" value="PTTG_06671-t43_1-p1"/>
    <property type="gene ID" value="PTTG_06671"/>
</dbReference>
<feature type="non-terminal residue" evidence="1">
    <location>
        <position position="160"/>
    </location>
</feature>
<evidence type="ECO:0000313" key="1">
    <source>
        <dbReference type="EMBL" id="OAV86036.1"/>
    </source>
</evidence>
<keyword evidence="3" id="KW-1185">Reference proteome</keyword>
<reference evidence="1" key="1">
    <citation type="submission" date="2009-11" db="EMBL/GenBank/DDBJ databases">
        <authorList>
            <consortium name="The Broad Institute Genome Sequencing Platform"/>
            <person name="Ward D."/>
            <person name="Feldgarden M."/>
            <person name="Earl A."/>
            <person name="Young S.K."/>
            <person name="Zeng Q."/>
            <person name="Koehrsen M."/>
            <person name="Alvarado L."/>
            <person name="Berlin A."/>
            <person name="Bochicchio J."/>
            <person name="Borenstein D."/>
            <person name="Chapman S.B."/>
            <person name="Chen Z."/>
            <person name="Engels R."/>
            <person name="Freedman E."/>
            <person name="Gellesch M."/>
            <person name="Goldberg J."/>
            <person name="Griggs A."/>
            <person name="Gujja S."/>
            <person name="Heilman E."/>
            <person name="Heiman D."/>
            <person name="Hepburn T."/>
            <person name="Howarth C."/>
            <person name="Jen D."/>
            <person name="Larson L."/>
            <person name="Lewis B."/>
            <person name="Mehta T."/>
            <person name="Park D."/>
            <person name="Pearson M."/>
            <person name="Roberts A."/>
            <person name="Saif S."/>
            <person name="Shea T."/>
            <person name="Shenoy N."/>
            <person name="Sisk P."/>
            <person name="Stolte C."/>
            <person name="Sykes S."/>
            <person name="Thomson T."/>
            <person name="Walk T."/>
            <person name="White J."/>
            <person name="Yandava C."/>
            <person name="Izard J."/>
            <person name="Baranova O.V."/>
            <person name="Blanton J.M."/>
            <person name="Tanner A.C."/>
            <person name="Dewhirst F.E."/>
            <person name="Haas B."/>
            <person name="Nusbaum C."/>
            <person name="Birren B."/>
        </authorList>
    </citation>
    <scope>NUCLEOTIDE SEQUENCE [LARGE SCALE GENOMIC DNA]</scope>
    <source>
        <strain evidence="1">1-1 BBBD Race 1</strain>
    </source>
</reference>
<evidence type="ECO:0000313" key="3">
    <source>
        <dbReference type="Proteomes" id="UP000005240"/>
    </source>
</evidence>
<evidence type="ECO:0000313" key="2">
    <source>
        <dbReference type="EnsemblFungi" id="PTTG_06671-t43_1-p1"/>
    </source>
</evidence>
<name>A0A180G020_PUCT1</name>
<dbReference type="Proteomes" id="UP000005240">
    <property type="component" value="Unassembled WGS sequence"/>
</dbReference>
<sequence>MTVICIDQITKHLSTVISEKNYPAALRNACRLGLKVTNKYYSLMDTSPLYRIAILLHPSFREEYFRLANWEPEWILEAIRLARDMWISFYKPKPMAPSSSAPGPSAPSNSKPKTGMLAGLGVAAAAQGRESSSNPLDTWFAGGLVLNSLDPVNPLQWWIQ</sequence>
<dbReference type="OrthoDB" id="3359487at2759"/>
<reference evidence="2 3" key="3">
    <citation type="journal article" date="2017" name="G3 (Bethesda)">
        <title>Comparative analysis highlights variable genome content of wheat rusts and divergence of the mating loci.</title>
        <authorList>
            <person name="Cuomo C.A."/>
            <person name="Bakkeren G."/>
            <person name="Khalil H.B."/>
            <person name="Panwar V."/>
            <person name="Joly D."/>
            <person name="Linning R."/>
            <person name="Sakthikumar S."/>
            <person name="Song X."/>
            <person name="Adiconis X."/>
            <person name="Fan L."/>
            <person name="Goldberg J.M."/>
            <person name="Levin J.Z."/>
            <person name="Young S."/>
            <person name="Zeng Q."/>
            <person name="Anikster Y."/>
            <person name="Bruce M."/>
            <person name="Wang M."/>
            <person name="Yin C."/>
            <person name="McCallum B."/>
            <person name="Szabo L.J."/>
            <person name="Hulbert S."/>
            <person name="Chen X."/>
            <person name="Fellers J.P."/>
        </authorList>
    </citation>
    <scope>NUCLEOTIDE SEQUENCE</scope>
    <source>
        <strain evidence="2">isolate 1-1 / race 1 (BBBD)</strain>
        <strain evidence="3">Isolate 1-1 / race 1 (BBBD)</strain>
    </source>
</reference>
<proteinExistence type="predicted"/>